<gene>
    <name evidence="1" type="ORF">EVA_20573</name>
</gene>
<sequence length="62" mass="7427">MGWWWTNQEEHPDGWYGYPDHCYDRSGYLWSGEAYSGYGSLYPCIVPGIYQDKFQLPRKEEL</sequence>
<evidence type="ECO:0000313" key="1">
    <source>
        <dbReference type="EMBL" id="EJW91320.1"/>
    </source>
</evidence>
<dbReference type="AlphaFoldDB" id="J9BUS0"/>
<accession>J9BUS0</accession>
<comment type="caution">
    <text evidence="1">The sequence shown here is derived from an EMBL/GenBank/DDBJ whole genome shotgun (WGS) entry which is preliminary data.</text>
</comment>
<protein>
    <submittedName>
        <fullName evidence="1">Uncharacterized protein</fullName>
    </submittedName>
</protein>
<name>J9BUS0_9ZZZZ</name>
<reference evidence="1" key="1">
    <citation type="journal article" date="2012" name="PLoS ONE">
        <title>Gene sets for utilization of primary and secondary nutrition supplies in the distal gut of endangered iberian lynx.</title>
        <authorList>
            <person name="Alcaide M."/>
            <person name="Messina E."/>
            <person name="Richter M."/>
            <person name="Bargiela R."/>
            <person name="Peplies J."/>
            <person name="Huws S.A."/>
            <person name="Newbold C.J."/>
            <person name="Golyshin P.N."/>
            <person name="Simon M.A."/>
            <person name="Lopez G."/>
            <person name="Yakimov M.M."/>
            <person name="Ferrer M."/>
        </authorList>
    </citation>
    <scope>NUCLEOTIDE SEQUENCE</scope>
</reference>
<proteinExistence type="predicted"/>
<organism evidence="1">
    <name type="scientific">gut metagenome</name>
    <dbReference type="NCBI Taxonomy" id="749906"/>
    <lineage>
        <taxon>unclassified sequences</taxon>
        <taxon>metagenomes</taxon>
        <taxon>organismal metagenomes</taxon>
    </lineage>
</organism>
<dbReference type="EMBL" id="AMCI01008252">
    <property type="protein sequence ID" value="EJW91320.1"/>
    <property type="molecule type" value="Genomic_DNA"/>
</dbReference>